<evidence type="ECO:0000259" key="6">
    <source>
        <dbReference type="PROSITE" id="PS51935"/>
    </source>
</evidence>
<reference evidence="7 8" key="1">
    <citation type="submission" date="2024-09" db="EMBL/GenBank/DDBJ databases">
        <authorList>
            <person name="Sun Q."/>
            <person name="Mori K."/>
        </authorList>
    </citation>
    <scope>NUCLEOTIDE SEQUENCE [LARGE SCALE GENOMIC DNA]</scope>
    <source>
        <strain evidence="7 8">CCM 7659</strain>
    </source>
</reference>
<dbReference type="Gene3D" id="3.90.1720.10">
    <property type="entry name" value="endopeptidase domain like (from Nostoc punctiforme)"/>
    <property type="match status" value="1"/>
</dbReference>
<evidence type="ECO:0000256" key="2">
    <source>
        <dbReference type="ARBA" id="ARBA00022670"/>
    </source>
</evidence>
<evidence type="ECO:0000313" key="7">
    <source>
        <dbReference type="EMBL" id="MFB9261006.1"/>
    </source>
</evidence>
<dbReference type="EMBL" id="JBHMDY010000011">
    <property type="protein sequence ID" value="MFB9261006.1"/>
    <property type="molecule type" value="Genomic_DNA"/>
</dbReference>
<dbReference type="PANTHER" id="PTHR21666:SF270">
    <property type="entry name" value="MUREIN HYDROLASE ACTIVATOR ENVC"/>
    <property type="match status" value="1"/>
</dbReference>
<gene>
    <name evidence="7" type="ORF">ACFFVD_14480</name>
</gene>
<dbReference type="RefSeq" id="WP_182630767.1">
    <property type="nucleotide sequence ID" value="NZ_JAALDM010000010.1"/>
</dbReference>
<dbReference type="Pfam" id="PF01551">
    <property type="entry name" value="Peptidase_M23"/>
    <property type="match status" value="1"/>
</dbReference>
<dbReference type="InterPro" id="IPR050570">
    <property type="entry name" value="Cell_wall_metabolism_enzyme"/>
</dbReference>
<dbReference type="SUPFAM" id="SSF51261">
    <property type="entry name" value="Duplicated hybrid motif"/>
    <property type="match status" value="1"/>
</dbReference>
<dbReference type="Pfam" id="PF00877">
    <property type="entry name" value="NLPC_P60"/>
    <property type="match status" value="1"/>
</dbReference>
<dbReference type="SUPFAM" id="SSF54001">
    <property type="entry name" value="Cysteine proteinases"/>
    <property type="match status" value="1"/>
</dbReference>
<feature type="domain" description="NlpC/P60" evidence="6">
    <location>
        <begin position="399"/>
        <end position="536"/>
    </location>
</feature>
<evidence type="ECO:0000256" key="1">
    <source>
        <dbReference type="ARBA" id="ARBA00007074"/>
    </source>
</evidence>
<protein>
    <submittedName>
        <fullName evidence="7">Peptidoglycan DD-metalloendopeptidase family protein</fullName>
    </submittedName>
</protein>
<proteinExistence type="inferred from homology"/>
<dbReference type="Proteomes" id="UP001589700">
    <property type="component" value="Unassembled WGS sequence"/>
</dbReference>
<dbReference type="CDD" id="cd12797">
    <property type="entry name" value="M23_peptidase"/>
    <property type="match status" value="1"/>
</dbReference>
<evidence type="ECO:0000256" key="3">
    <source>
        <dbReference type="ARBA" id="ARBA00022801"/>
    </source>
</evidence>
<keyword evidence="4" id="KW-0788">Thiol protease</keyword>
<feature type="compositionally biased region" description="Acidic residues" evidence="5">
    <location>
        <begin position="199"/>
        <end position="216"/>
    </location>
</feature>
<dbReference type="InterPro" id="IPR016047">
    <property type="entry name" value="M23ase_b-sheet_dom"/>
</dbReference>
<dbReference type="InterPro" id="IPR000064">
    <property type="entry name" value="NLP_P60_dom"/>
</dbReference>
<dbReference type="InterPro" id="IPR038765">
    <property type="entry name" value="Papain-like_cys_pep_sf"/>
</dbReference>
<accession>A0ABV5JT86</accession>
<dbReference type="InterPro" id="IPR011055">
    <property type="entry name" value="Dup_hybrid_motif"/>
</dbReference>
<evidence type="ECO:0000256" key="4">
    <source>
        <dbReference type="ARBA" id="ARBA00022807"/>
    </source>
</evidence>
<feature type="compositionally biased region" description="Polar residues" evidence="5">
    <location>
        <begin position="224"/>
        <end position="233"/>
    </location>
</feature>
<evidence type="ECO:0000313" key="8">
    <source>
        <dbReference type="Proteomes" id="UP001589700"/>
    </source>
</evidence>
<dbReference type="Gene3D" id="2.70.70.10">
    <property type="entry name" value="Glucose Permease (Domain IIA)"/>
    <property type="match status" value="1"/>
</dbReference>
<name>A0ABV5JT86_9ACTN</name>
<organism evidence="7 8">
    <name type="scientific">Dietzia aerolata</name>
    <dbReference type="NCBI Taxonomy" id="595984"/>
    <lineage>
        <taxon>Bacteria</taxon>
        <taxon>Bacillati</taxon>
        <taxon>Actinomycetota</taxon>
        <taxon>Actinomycetes</taxon>
        <taxon>Mycobacteriales</taxon>
        <taxon>Dietziaceae</taxon>
        <taxon>Dietzia</taxon>
    </lineage>
</organism>
<keyword evidence="8" id="KW-1185">Reference proteome</keyword>
<dbReference type="PANTHER" id="PTHR21666">
    <property type="entry name" value="PEPTIDASE-RELATED"/>
    <property type="match status" value="1"/>
</dbReference>
<comment type="similarity">
    <text evidence="1">Belongs to the peptidase C40 family.</text>
</comment>
<sequence>MSTAIAATGFIVRHRKKIIAILLVLTLFLIMWLDSQDGCEPASGGRAGGSGPANSEGLAYPVDLDAPITSPFGPRGGEAHNGMDLAPPRGAPIYAFADGIVIASQDTGVSGFGGWIVVLHEIDGREMSTVYGHQDPGGNLVAEGATVEAGEHIARVGNSGYSTGPHLHFELYEGNRLAGGTPIDPAPWIERARTGAAAPEDDSGDEGEDQDAEGESTEPGTVENGDTSGADTQTIRDLRASQIIDVGQQRNESEIVVVSALAAGLVESDLHNLASEAVPESKNYPNDGVAPGDYDSVGLFQQRVKYWAEQAGGIKGLMEPAQQINWYYDTAAGVPHDSVGQIAADVENPAAKYRHKYADRAAEAAEYYERLSGSAAGSLAAGTAECGGSGSLADVPSADGLGRRILLEAKKGFGMPYVWGGGNTEGPTNGLSGDDPLGYDCSGLTQFAVYQATGGQVSLPRTAQDQGHSDLLQEVSWEEARPGDLLFFGAGHFHHVSIYSGQKDGADMQYEAQTFGVPVGEYEVWQPPDKVMRVVLDEGEAETRDE</sequence>
<comment type="caution">
    <text evidence="7">The sequence shown here is derived from an EMBL/GenBank/DDBJ whole genome shotgun (WGS) entry which is preliminary data.</text>
</comment>
<keyword evidence="2" id="KW-0645">Protease</keyword>
<evidence type="ECO:0000256" key="5">
    <source>
        <dbReference type="SAM" id="MobiDB-lite"/>
    </source>
</evidence>
<dbReference type="PROSITE" id="PS51935">
    <property type="entry name" value="NLPC_P60"/>
    <property type="match status" value="1"/>
</dbReference>
<feature type="region of interest" description="Disordered" evidence="5">
    <location>
        <begin position="194"/>
        <end position="233"/>
    </location>
</feature>
<keyword evidence="3" id="KW-0378">Hydrolase</keyword>